<evidence type="ECO:0000313" key="2">
    <source>
        <dbReference type="Proteomes" id="UP000027178"/>
    </source>
</evidence>
<accession>A0A066Z3D5</accession>
<organism evidence="1 2">
    <name type="scientific">Kitasatospora cheerisanensis KCTC 2395</name>
    <dbReference type="NCBI Taxonomy" id="1348663"/>
    <lineage>
        <taxon>Bacteria</taxon>
        <taxon>Bacillati</taxon>
        <taxon>Actinomycetota</taxon>
        <taxon>Actinomycetes</taxon>
        <taxon>Kitasatosporales</taxon>
        <taxon>Streptomycetaceae</taxon>
        <taxon>Kitasatospora</taxon>
    </lineage>
</organism>
<protein>
    <submittedName>
        <fullName evidence="1">Uncharacterized protein</fullName>
    </submittedName>
</protein>
<dbReference type="HOGENOM" id="CLU_3080781_0_0_11"/>
<dbReference type="Proteomes" id="UP000027178">
    <property type="component" value="Unassembled WGS sequence"/>
</dbReference>
<keyword evidence="2" id="KW-1185">Reference proteome</keyword>
<sequence length="52" mass="5789">MTGYEVHLLPDGRRWIAEDHVITDQGLAALVAGRAEQPSERVWTWSPADATD</sequence>
<dbReference type="PATRIC" id="fig|1348663.4.peg.1462"/>
<comment type="caution">
    <text evidence="1">The sequence shown here is derived from an EMBL/GenBank/DDBJ whole genome shotgun (WGS) entry which is preliminary data.</text>
</comment>
<dbReference type="EMBL" id="JNBY01000055">
    <property type="protein sequence ID" value="KDN86734.1"/>
    <property type="molecule type" value="Genomic_DNA"/>
</dbReference>
<reference evidence="1 2" key="1">
    <citation type="submission" date="2014-05" db="EMBL/GenBank/DDBJ databases">
        <title>Draft Genome Sequence of Kitasatospora cheerisanensis KCTC 2395.</title>
        <authorList>
            <person name="Nam D.H."/>
        </authorList>
    </citation>
    <scope>NUCLEOTIDE SEQUENCE [LARGE SCALE GENOMIC DNA]</scope>
    <source>
        <strain evidence="1 2">KCTC 2395</strain>
    </source>
</reference>
<dbReference type="AlphaFoldDB" id="A0A066Z3D5"/>
<evidence type="ECO:0000313" key="1">
    <source>
        <dbReference type="EMBL" id="KDN86734.1"/>
    </source>
</evidence>
<name>A0A066Z3D5_9ACTN</name>
<proteinExistence type="predicted"/>
<gene>
    <name evidence="1" type="ORF">KCH_15220</name>
</gene>